<feature type="transmembrane region" description="Helical" evidence="5">
    <location>
        <begin position="250"/>
        <end position="270"/>
    </location>
</feature>
<feature type="transmembrane region" description="Helical" evidence="5">
    <location>
        <begin position="211"/>
        <end position="230"/>
    </location>
</feature>
<evidence type="ECO:0000256" key="1">
    <source>
        <dbReference type="ARBA" id="ARBA00004651"/>
    </source>
</evidence>
<dbReference type="InterPro" id="IPR052524">
    <property type="entry name" value="MFS_Cyanate_Porter"/>
</dbReference>
<accession>A0A5N0UHU0</accession>
<dbReference type="Gene3D" id="1.20.1250.20">
    <property type="entry name" value="MFS general substrate transporter like domains"/>
    <property type="match status" value="1"/>
</dbReference>
<keyword evidence="3 5" id="KW-1133">Transmembrane helix</keyword>
<evidence type="ECO:0000256" key="4">
    <source>
        <dbReference type="ARBA" id="ARBA00023136"/>
    </source>
</evidence>
<dbReference type="EMBL" id="VMNW02000176">
    <property type="protein sequence ID" value="KAA9148128.1"/>
    <property type="molecule type" value="Genomic_DNA"/>
</dbReference>
<evidence type="ECO:0000256" key="5">
    <source>
        <dbReference type="SAM" id="Phobius"/>
    </source>
</evidence>
<evidence type="ECO:0000313" key="7">
    <source>
        <dbReference type="EMBL" id="KAA9148128.1"/>
    </source>
</evidence>
<dbReference type="PANTHER" id="PTHR23523">
    <property type="match status" value="1"/>
</dbReference>
<name>A0A5N0UHU0_9PSEU</name>
<sequence length="390" mass="39669">MTPRSRSALLVAAVILLALNLRLVFGSVSPVLADIARSYHLSSVLSAALTTGPVLCLGLLAPLAPRLAARWGNRLVLLVCLVAIALGAGLRAVPAPPPLFAGALLAGAAIAVANVLLPGLVKREFPHRIGVMTGLATMLMSAGPGIASAATAPMQHLFGGSWQAALGAWAVPAVVAALLWVAVVWRCGTGKVEVTTGSAHLPLTAVLREPTAWKITVFMGVQSLLAYSMIGWLPTIYRDHGFSAGAAGNLLAILSVASIPTALAVPVLAARARSQHWPALIVVGFSVLGLAGVLFAPTAAAPVWAILLGLGQGGQLGLALTLMSLRAKDHAHAAAISGMAQSVGYVLASAGPLLLGLTHTASGSWTLPVALLLALMAPLAFAGYQAGLRR</sequence>
<feature type="transmembrane region" description="Helical" evidence="5">
    <location>
        <begin position="303"/>
        <end position="322"/>
    </location>
</feature>
<comment type="caution">
    <text evidence="7">The sequence shown here is derived from an EMBL/GenBank/DDBJ whole genome shotgun (WGS) entry which is preliminary data.</text>
</comment>
<gene>
    <name evidence="7" type="ORF">FPZ12_045100</name>
</gene>
<dbReference type="OrthoDB" id="5317164at2"/>
<feature type="transmembrane region" description="Helical" evidence="5">
    <location>
        <begin position="162"/>
        <end position="185"/>
    </location>
</feature>
<organism evidence="7 8">
    <name type="scientific">Amycolatopsis acidicola</name>
    <dbReference type="NCBI Taxonomy" id="2596893"/>
    <lineage>
        <taxon>Bacteria</taxon>
        <taxon>Bacillati</taxon>
        <taxon>Actinomycetota</taxon>
        <taxon>Actinomycetes</taxon>
        <taxon>Pseudonocardiales</taxon>
        <taxon>Pseudonocardiaceae</taxon>
        <taxon>Amycolatopsis</taxon>
    </lineage>
</organism>
<dbReference type="Proteomes" id="UP000319769">
    <property type="component" value="Unassembled WGS sequence"/>
</dbReference>
<evidence type="ECO:0000259" key="6">
    <source>
        <dbReference type="PROSITE" id="PS50850"/>
    </source>
</evidence>
<feature type="domain" description="Major facilitator superfamily (MFS) profile" evidence="6">
    <location>
        <begin position="6"/>
        <end position="390"/>
    </location>
</feature>
<dbReference type="GO" id="GO:0005886">
    <property type="term" value="C:plasma membrane"/>
    <property type="evidence" value="ECO:0007669"/>
    <property type="project" value="UniProtKB-SubCell"/>
</dbReference>
<dbReference type="InterPro" id="IPR020846">
    <property type="entry name" value="MFS_dom"/>
</dbReference>
<dbReference type="AlphaFoldDB" id="A0A5N0UHU0"/>
<dbReference type="RefSeq" id="WP_144762012.1">
    <property type="nucleotide sequence ID" value="NZ_VMNW02000176.1"/>
</dbReference>
<feature type="transmembrane region" description="Helical" evidence="5">
    <location>
        <begin position="129"/>
        <end position="150"/>
    </location>
</feature>
<dbReference type="PANTHER" id="PTHR23523:SF2">
    <property type="entry name" value="2-NITROIMIDAZOLE TRANSPORTER"/>
    <property type="match status" value="1"/>
</dbReference>
<feature type="transmembrane region" description="Helical" evidence="5">
    <location>
        <begin position="43"/>
        <end position="63"/>
    </location>
</feature>
<dbReference type="InterPro" id="IPR036259">
    <property type="entry name" value="MFS_trans_sf"/>
</dbReference>
<feature type="transmembrane region" description="Helical" evidence="5">
    <location>
        <begin position="365"/>
        <end position="384"/>
    </location>
</feature>
<dbReference type="InterPro" id="IPR011701">
    <property type="entry name" value="MFS"/>
</dbReference>
<comment type="subcellular location">
    <subcellularLocation>
        <location evidence="1">Cell membrane</location>
        <topology evidence="1">Multi-pass membrane protein</topology>
    </subcellularLocation>
</comment>
<proteinExistence type="predicted"/>
<feature type="transmembrane region" description="Helical" evidence="5">
    <location>
        <begin position="277"/>
        <end position="297"/>
    </location>
</feature>
<evidence type="ECO:0000256" key="2">
    <source>
        <dbReference type="ARBA" id="ARBA00022692"/>
    </source>
</evidence>
<keyword evidence="4 5" id="KW-0472">Membrane</keyword>
<dbReference type="Pfam" id="PF07690">
    <property type="entry name" value="MFS_1"/>
    <property type="match status" value="1"/>
</dbReference>
<feature type="transmembrane region" description="Helical" evidence="5">
    <location>
        <begin position="99"/>
        <end position="117"/>
    </location>
</feature>
<feature type="transmembrane region" description="Helical" evidence="5">
    <location>
        <begin position="75"/>
        <end position="93"/>
    </location>
</feature>
<evidence type="ECO:0000256" key="3">
    <source>
        <dbReference type="ARBA" id="ARBA00022989"/>
    </source>
</evidence>
<feature type="transmembrane region" description="Helical" evidence="5">
    <location>
        <begin position="334"/>
        <end position="353"/>
    </location>
</feature>
<dbReference type="GO" id="GO:0022857">
    <property type="term" value="F:transmembrane transporter activity"/>
    <property type="evidence" value="ECO:0007669"/>
    <property type="project" value="InterPro"/>
</dbReference>
<dbReference type="SUPFAM" id="SSF103473">
    <property type="entry name" value="MFS general substrate transporter"/>
    <property type="match status" value="1"/>
</dbReference>
<keyword evidence="2 5" id="KW-0812">Transmembrane</keyword>
<reference evidence="7" key="1">
    <citation type="submission" date="2019-09" db="EMBL/GenBank/DDBJ databases">
        <authorList>
            <person name="Teo W.F.A."/>
            <person name="Duangmal K."/>
        </authorList>
    </citation>
    <scope>NUCLEOTIDE SEQUENCE [LARGE SCALE GENOMIC DNA]</scope>
    <source>
        <strain evidence="7">K81G1</strain>
    </source>
</reference>
<keyword evidence="8" id="KW-1185">Reference proteome</keyword>
<evidence type="ECO:0000313" key="8">
    <source>
        <dbReference type="Proteomes" id="UP000319769"/>
    </source>
</evidence>
<dbReference type="PROSITE" id="PS50850">
    <property type="entry name" value="MFS"/>
    <property type="match status" value="1"/>
</dbReference>
<protein>
    <submittedName>
        <fullName evidence="7">MFS transporter</fullName>
    </submittedName>
</protein>